<dbReference type="Pfam" id="PF13242">
    <property type="entry name" value="Hydrolase_like"/>
    <property type="match status" value="1"/>
</dbReference>
<evidence type="ECO:0000313" key="1">
    <source>
        <dbReference type="EMBL" id="GJE60954.1"/>
    </source>
</evidence>
<sequence length="66" mass="7076">MLAVGDALRTDIAGARAFGIPNLMVARGIHAEELGLSDEDRRLGDIAAWLGGQALHPDAIIERLVW</sequence>
<proteinExistence type="predicted"/>
<dbReference type="Proteomes" id="UP001055057">
    <property type="component" value="Unassembled WGS sequence"/>
</dbReference>
<evidence type="ECO:0000313" key="2">
    <source>
        <dbReference type="Proteomes" id="UP001055057"/>
    </source>
</evidence>
<name>A0ABQ4U1D4_9HYPH</name>
<protein>
    <submittedName>
        <fullName evidence="1">Uncharacterized protein</fullName>
    </submittedName>
</protein>
<gene>
    <name evidence="1" type="ORF">MPOCJGCO_3073</name>
</gene>
<accession>A0ABQ4U1D4</accession>
<dbReference type="InterPro" id="IPR023214">
    <property type="entry name" value="HAD_sf"/>
</dbReference>
<dbReference type="SUPFAM" id="SSF56784">
    <property type="entry name" value="HAD-like"/>
    <property type="match status" value="1"/>
</dbReference>
<reference evidence="1" key="2">
    <citation type="submission" date="2021-08" db="EMBL/GenBank/DDBJ databases">
        <authorList>
            <person name="Tani A."/>
            <person name="Ola A."/>
            <person name="Ogura Y."/>
            <person name="Katsura K."/>
            <person name="Hayashi T."/>
        </authorList>
    </citation>
    <scope>NUCLEOTIDE SEQUENCE</scope>
    <source>
        <strain evidence="1">DSM 23632</strain>
    </source>
</reference>
<organism evidence="1 2">
    <name type="scientific">Methylobacterium trifolii</name>
    <dbReference type="NCBI Taxonomy" id="1003092"/>
    <lineage>
        <taxon>Bacteria</taxon>
        <taxon>Pseudomonadati</taxon>
        <taxon>Pseudomonadota</taxon>
        <taxon>Alphaproteobacteria</taxon>
        <taxon>Hyphomicrobiales</taxon>
        <taxon>Methylobacteriaceae</taxon>
        <taxon>Methylobacterium</taxon>
    </lineage>
</organism>
<reference evidence="1" key="1">
    <citation type="journal article" date="2021" name="Front. Microbiol.">
        <title>Comprehensive Comparative Genomics and Phenotyping of Methylobacterium Species.</title>
        <authorList>
            <person name="Alessa O."/>
            <person name="Ogura Y."/>
            <person name="Fujitani Y."/>
            <person name="Takami H."/>
            <person name="Hayashi T."/>
            <person name="Sahin N."/>
            <person name="Tani A."/>
        </authorList>
    </citation>
    <scope>NUCLEOTIDE SEQUENCE</scope>
    <source>
        <strain evidence="1">DSM 23632</strain>
    </source>
</reference>
<comment type="caution">
    <text evidence="1">The sequence shown here is derived from an EMBL/GenBank/DDBJ whole genome shotgun (WGS) entry which is preliminary data.</text>
</comment>
<keyword evidence="2" id="KW-1185">Reference proteome</keyword>
<dbReference type="Gene3D" id="3.40.50.1000">
    <property type="entry name" value="HAD superfamily/HAD-like"/>
    <property type="match status" value="1"/>
</dbReference>
<dbReference type="InterPro" id="IPR036412">
    <property type="entry name" value="HAD-like_sf"/>
</dbReference>
<dbReference type="EMBL" id="BPRB01000174">
    <property type="protein sequence ID" value="GJE60954.1"/>
    <property type="molecule type" value="Genomic_DNA"/>
</dbReference>